<name>A0A412EZR1_9FIRM</name>
<evidence type="ECO:0000256" key="4">
    <source>
        <dbReference type="ARBA" id="ARBA00023136"/>
    </source>
</evidence>
<feature type="transmembrane region" description="Helical" evidence="5">
    <location>
        <begin position="330"/>
        <end position="351"/>
    </location>
</feature>
<dbReference type="PANTHER" id="PTHR43424">
    <property type="entry name" value="LOCUS PUTATIVE PROTEIN 1-RELATED"/>
    <property type="match status" value="1"/>
</dbReference>
<feature type="transmembrane region" description="Helical" evidence="5">
    <location>
        <begin position="150"/>
        <end position="166"/>
    </location>
</feature>
<protein>
    <submittedName>
        <fullName evidence="6">Flippase</fullName>
    </submittedName>
</protein>
<feature type="transmembrane region" description="Helical" evidence="5">
    <location>
        <begin position="212"/>
        <end position="231"/>
    </location>
</feature>
<evidence type="ECO:0000313" key="7">
    <source>
        <dbReference type="Proteomes" id="UP000283652"/>
    </source>
</evidence>
<feature type="transmembrane region" description="Helical" evidence="5">
    <location>
        <begin position="387"/>
        <end position="405"/>
    </location>
</feature>
<dbReference type="AlphaFoldDB" id="A0A412EZR1"/>
<feature type="transmembrane region" description="Helical" evidence="5">
    <location>
        <begin position="254"/>
        <end position="275"/>
    </location>
</feature>
<feature type="transmembrane region" description="Helical" evidence="5">
    <location>
        <begin position="119"/>
        <end position="138"/>
    </location>
</feature>
<feature type="transmembrane region" description="Helical" evidence="5">
    <location>
        <begin position="45"/>
        <end position="67"/>
    </location>
</feature>
<dbReference type="InterPro" id="IPR002797">
    <property type="entry name" value="Polysacc_synth"/>
</dbReference>
<dbReference type="InterPro" id="IPR052556">
    <property type="entry name" value="PolySynth_Transporter"/>
</dbReference>
<gene>
    <name evidence="6" type="ORF">DWY33_09470</name>
</gene>
<feature type="transmembrane region" description="Helical" evidence="5">
    <location>
        <begin position="358"/>
        <end position="381"/>
    </location>
</feature>
<feature type="transmembrane region" description="Helical" evidence="5">
    <location>
        <begin position="12"/>
        <end position="33"/>
    </location>
</feature>
<comment type="caution">
    <text evidence="6">The sequence shown here is derived from an EMBL/GenBank/DDBJ whole genome shotgun (WGS) entry which is preliminary data.</text>
</comment>
<sequence length="484" mass="54904">MGRDLPSVRKNAILNSIRVVLSIAFPLITYPYVTRVLQAENLGKVNFASSTMSYFSLLAVLGLTIYAGREGIRYRDNQIKLDCFCSELLTLNICTTVFAYICLAVTIAFIPGFQNYKGLLLIYSSTILFSTLGMEWIYTIFEDYAYITKRSIVFQIISVVLMFVFVRKKTDFYIYAAINVLASVGSNIFNCIHARKYISPRIVFNKKIFSHLKHSIIFFANSIASTIYSNIDMTMLGMMCSNYNVGIYSVSVKIYTMIKSVLVAIMSVTAPRLTYYKFNKMEEQFNKMASKLLKTMIVFLFPVVVGINLTANEIILVISGEGYIDSVVSLRILSFAILVSILASITSNILLSCKKERIVFKGTSLAAFTNFVINLIVIPVYKQNGAAFTTFLAELVVFLVGLYNARKDVTFDRMWKTLKESCIGCLAMIGVAWIIRCFVHNMVMELVLKVTICSIIYFLILTILKNDVVGEYWEIIKMRWKENN</sequence>
<dbReference type="RefSeq" id="WP_118398685.1">
    <property type="nucleotide sequence ID" value="NZ_QRUK01000016.1"/>
</dbReference>
<feature type="transmembrane region" description="Helical" evidence="5">
    <location>
        <begin position="172"/>
        <end position="192"/>
    </location>
</feature>
<keyword evidence="3 5" id="KW-1133">Transmembrane helix</keyword>
<reference evidence="6 7" key="1">
    <citation type="submission" date="2018-08" db="EMBL/GenBank/DDBJ databases">
        <title>A genome reference for cultivated species of the human gut microbiota.</title>
        <authorList>
            <person name="Zou Y."/>
            <person name="Xue W."/>
            <person name="Luo G."/>
        </authorList>
    </citation>
    <scope>NUCLEOTIDE SEQUENCE [LARGE SCALE GENOMIC DNA]</scope>
    <source>
        <strain evidence="6 7">AF25-11</strain>
    </source>
</reference>
<feature type="transmembrane region" description="Helical" evidence="5">
    <location>
        <begin position="417"/>
        <end position="435"/>
    </location>
</feature>
<evidence type="ECO:0000256" key="2">
    <source>
        <dbReference type="ARBA" id="ARBA00022692"/>
    </source>
</evidence>
<dbReference type="EMBL" id="QRUK01000016">
    <property type="protein sequence ID" value="RGR58484.1"/>
    <property type="molecule type" value="Genomic_DNA"/>
</dbReference>
<dbReference type="Pfam" id="PF01943">
    <property type="entry name" value="Polysacc_synt"/>
    <property type="match status" value="1"/>
</dbReference>
<keyword evidence="4 5" id="KW-0472">Membrane</keyword>
<evidence type="ECO:0000256" key="5">
    <source>
        <dbReference type="SAM" id="Phobius"/>
    </source>
</evidence>
<dbReference type="Proteomes" id="UP000283652">
    <property type="component" value="Unassembled WGS sequence"/>
</dbReference>
<organism evidence="6 7">
    <name type="scientific">Dorea formicigenerans</name>
    <dbReference type="NCBI Taxonomy" id="39486"/>
    <lineage>
        <taxon>Bacteria</taxon>
        <taxon>Bacillati</taxon>
        <taxon>Bacillota</taxon>
        <taxon>Clostridia</taxon>
        <taxon>Lachnospirales</taxon>
        <taxon>Lachnospiraceae</taxon>
        <taxon>Dorea</taxon>
    </lineage>
</organism>
<feature type="transmembrane region" description="Helical" evidence="5">
    <location>
        <begin position="296"/>
        <end position="318"/>
    </location>
</feature>
<evidence type="ECO:0000313" key="6">
    <source>
        <dbReference type="EMBL" id="RGR58484.1"/>
    </source>
</evidence>
<comment type="subcellular location">
    <subcellularLocation>
        <location evidence="1">Membrane</location>
        <topology evidence="1">Multi-pass membrane protein</topology>
    </subcellularLocation>
</comment>
<proteinExistence type="predicted"/>
<dbReference type="PANTHER" id="PTHR43424:SF1">
    <property type="entry name" value="LOCUS PUTATIVE PROTEIN 1-RELATED"/>
    <property type="match status" value="1"/>
</dbReference>
<accession>A0A412EZR1</accession>
<evidence type="ECO:0000256" key="1">
    <source>
        <dbReference type="ARBA" id="ARBA00004141"/>
    </source>
</evidence>
<dbReference type="GO" id="GO:0016020">
    <property type="term" value="C:membrane"/>
    <property type="evidence" value="ECO:0007669"/>
    <property type="project" value="UniProtKB-SubCell"/>
</dbReference>
<evidence type="ECO:0000256" key="3">
    <source>
        <dbReference type="ARBA" id="ARBA00022989"/>
    </source>
</evidence>
<dbReference type="CDD" id="cd13128">
    <property type="entry name" value="MATE_Wzx_like"/>
    <property type="match status" value="1"/>
</dbReference>
<feature type="transmembrane region" description="Helical" evidence="5">
    <location>
        <begin position="88"/>
        <end position="113"/>
    </location>
</feature>
<keyword evidence="2 5" id="KW-0812">Transmembrane</keyword>